<comment type="caution">
    <text evidence="1">The sequence shown here is derived from an EMBL/GenBank/DDBJ whole genome shotgun (WGS) entry which is preliminary data.</text>
</comment>
<feature type="non-terminal residue" evidence="1">
    <location>
        <position position="1"/>
    </location>
</feature>
<gene>
    <name evidence="1" type="primary">RRS1</name>
    <name evidence="1" type="ORF">EV182_003440</name>
</gene>
<organism evidence="1 2">
    <name type="scientific">Spiromyces aspiralis</name>
    <dbReference type="NCBI Taxonomy" id="68401"/>
    <lineage>
        <taxon>Eukaryota</taxon>
        <taxon>Fungi</taxon>
        <taxon>Fungi incertae sedis</taxon>
        <taxon>Zoopagomycota</taxon>
        <taxon>Kickxellomycotina</taxon>
        <taxon>Kickxellomycetes</taxon>
        <taxon>Kickxellales</taxon>
        <taxon>Kickxellaceae</taxon>
        <taxon>Spiromyces</taxon>
    </lineage>
</organism>
<dbReference type="Proteomes" id="UP001145114">
    <property type="component" value="Unassembled WGS sequence"/>
</dbReference>
<keyword evidence="2" id="KW-1185">Reference proteome</keyword>
<name>A0ACC1HR36_9FUNG</name>
<evidence type="ECO:0000313" key="2">
    <source>
        <dbReference type="Proteomes" id="UP001145114"/>
    </source>
</evidence>
<protein>
    <submittedName>
        <fullName evidence="1">Rhodanese- sulfurtransferase</fullName>
    </submittedName>
</protein>
<reference evidence="1" key="1">
    <citation type="submission" date="2022-06" db="EMBL/GenBank/DDBJ databases">
        <title>Phylogenomic reconstructions and comparative analyses of Kickxellomycotina fungi.</title>
        <authorList>
            <person name="Reynolds N.K."/>
            <person name="Stajich J.E."/>
            <person name="Barry K."/>
            <person name="Grigoriev I.V."/>
            <person name="Crous P."/>
            <person name="Smith M.E."/>
        </authorList>
    </citation>
    <scope>NUCLEOTIDE SEQUENCE</scope>
    <source>
        <strain evidence="1">RSA 2271</strain>
    </source>
</reference>
<proteinExistence type="predicted"/>
<sequence length="172" mass="19861">GVNNDDQEPWLIELGGNDNPMEDQYSKRREEKKERVEKNKRRQQRNLEEATVAENKKSANPRDMRKQEIQKRLAQTKLSTASMGKFDAKLEGEPKLKSAKRKHTPNVGDTGEEKERAKRLLQQVNRADESSKNLVNIRKAQRNINNENAKKSKAQRSTNNENAKKNKARGKK</sequence>
<dbReference type="EMBL" id="JAMZIH010000893">
    <property type="protein sequence ID" value="KAJ1678741.1"/>
    <property type="molecule type" value="Genomic_DNA"/>
</dbReference>
<accession>A0ACC1HR36</accession>
<evidence type="ECO:0000313" key="1">
    <source>
        <dbReference type="EMBL" id="KAJ1678741.1"/>
    </source>
</evidence>